<proteinExistence type="predicted"/>
<name>A0A645C4F4_9ZZZZ</name>
<protein>
    <submittedName>
        <fullName evidence="1">Uncharacterized protein</fullName>
    </submittedName>
</protein>
<reference evidence="1" key="1">
    <citation type="submission" date="2019-08" db="EMBL/GenBank/DDBJ databases">
        <authorList>
            <person name="Kucharzyk K."/>
            <person name="Murdoch R.W."/>
            <person name="Higgins S."/>
            <person name="Loffler F."/>
        </authorList>
    </citation>
    <scope>NUCLEOTIDE SEQUENCE</scope>
</reference>
<sequence>MAEFLDEQVGTAEPAGEELVQLVARTGQAFRVHRAQLLELGDAVHQFVEAVGEPADRRCATDFLVDGGLLCFHAFSLLHRGDLVLRGPGWRAPPVAGRGPPVPLRVAAVGRGAPPFLSGVWRMAPAAFSPVPAGCQAGTSCFLPLPIRSARPISFKASRSNGQFSGSW</sequence>
<accession>A0A645C4F4</accession>
<evidence type="ECO:0000313" key="1">
    <source>
        <dbReference type="EMBL" id="MPM72650.1"/>
    </source>
</evidence>
<organism evidence="1">
    <name type="scientific">bioreactor metagenome</name>
    <dbReference type="NCBI Taxonomy" id="1076179"/>
    <lineage>
        <taxon>unclassified sequences</taxon>
        <taxon>metagenomes</taxon>
        <taxon>ecological metagenomes</taxon>
    </lineage>
</organism>
<comment type="caution">
    <text evidence="1">The sequence shown here is derived from an EMBL/GenBank/DDBJ whole genome shotgun (WGS) entry which is preliminary data.</text>
</comment>
<dbReference type="EMBL" id="VSSQ01024871">
    <property type="protein sequence ID" value="MPM72650.1"/>
    <property type="molecule type" value="Genomic_DNA"/>
</dbReference>
<dbReference type="AlphaFoldDB" id="A0A645C4F4"/>
<gene>
    <name evidence="1" type="ORF">SDC9_119626</name>
</gene>